<organism evidence="6 7">
    <name type="scientific">Crateriforma conspicua</name>
    <dbReference type="NCBI Taxonomy" id="2527996"/>
    <lineage>
        <taxon>Bacteria</taxon>
        <taxon>Pseudomonadati</taxon>
        <taxon>Planctomycetota</taxon>
        <taxon>Planctomycetia</taxon>
        <taxon>Planctomycetales</taxon>
        <taxon>Planctomycetaceae</taxon>
        <taxon>Crateriforma</taxon>
    </lineage>
</organism>
<feature type="compositionally biased region" description="Low complexity" evidence="4">
    <location>
        <begin position="887"/>
        <end position="918"/>
    </location>
</feature>
<feature type="domain" description="NolW-like" evidence="5">
    <location>
        <begin position="742"/>
        <end position="856"/>
    </location>
</feature>
<dbReference type="GO" id="GO:0009306">
    <property type="term" value="P:protein secretion"/>
    <property type="evidence" value="ECO:0007669"/>
    <property type="project" value="TreeGrafter"/>
</dbReference>
<evidence type="ECO:0000313" key="6">
    <source>
        <dbReference type="EMBL" id="TWT68216.1"/>
    </source>
</evidence>
<keyword evidence="2" id="KW-0732">Signal</keyword>
<dbReference type="GO" id="GO:0016020">
    <property type="term" value="C:membrane"/>
    <property type="evidence" value="ECO:0007669"/>
    <property type="project" value="UniProtKB-SubCell"/>
</dbReference>
<feature type="domain" description="NolW-like" evidence="5">
    <location>
        <begin position="634"/>
        <end position="730"/>
    </location>
</feature>
<dbReference type="InterPro" id="IPR038591">
    <property type="entry name" value="NolW-like_sf"/>
</dbReference>
<keyword evidence="7" id="KW-1185">Reference proteome</keyword>
<proteinExistence type="predicted"/>
<dbReference type="Gene3D" id="3.30.1370.120">
    <property type="match status" value="2"/>
</dbReference>
<comment type="subcellular location">
    <subcellularLocation>
        <location evidence="1">Membrane</location>
    </subcellularLocation>
</comment>
<accession>A0A5C5XXS2</accession>
<sequence length="918" mass="98344">MHHAIQTQTRPPRCHAPFLSAATRVFLAIAGLLLPLTLAAPFAVAQESDAPQEDVQESDVDQESAAESEKSWLDRFDAGGSNVTVTPAENRQRSLPSTDADGNPIVRFNFDRVPWRDVIRWIADEADLALQFDELPAGSFTYTDPNTFTHRQAIDRINLFLLPQGFTLVQSGRLLSAINLANPRSVQQLEALAPRVPADELADRPSYEVVRCFLALGDLEPDEALQELGPLNLMIDPAVFAKTKQLMVTDTVAKVTSAKSIIDSFTPDSLDNGTVMKTFALQNVDAEDILVVARPHLGLATGETIGIDVSLSSDPTGKFIFATGVEDKVKVIENLVESLDQPAATFGGSDSDVELRSHPVAGDAEMVYDVLQTMLAGETLRMSVDEKSDSIIALASPRLHDQIAATVGELQGSEAGFEVVPLQSVDPIFAISLIEEMLALDDFDDDDRDAETPPKIDADPGHMRLFVRGTPRQIEQIKQIVAGLDSGSPDTGDDVTILPLSGRAALESLETAAKFWREDNPVVLFPSGRGVKTSPTEKAIGDKVKPDAADQKSGVDANLTEEERTLISLTDGADEGGPRLLTDNQRSQAAMIRCQLISRGLLIQSDDSDALAEFKRHLQNIAGPAELAPSPPIIFYLSYAKANDALRMLAELLDGGEAAREGQAGTLVNGYVSGGGTYLGSIVTSREGTMTMMAGSITVVADPRLNRLIAQGTAGDLTLIESYLKIIDKDNSLTDNKTYGVTRVIEVVHADVNEVAAAIREAFADRIADSKASVAAAGGGGDPRREQDPRQRDNDDRGDSKRPSGKKPGASAPEIAEPKMTVAVHEPSQSLIITAPDQLFEQVQALVDRLDASSEQTVEVMTPSNAALQAILQPGFFGGTVTGGTSGNSSYRRSSSSSSSSSSRYRGSYSPGYNRGGR</sequence>
<dbReference type="RefSeq" id="WP_146438196.1">
    <property type="nucleotide sequence ID" value="NZ_SJPL01000001.1"/>
</dbReference>
<feature type="region of interest" description="Disordered" evidence="4">
    <location>
        <begin position="49"/>
        <end position="98"/>
    </location>
</feature>
<name>A0A5C5XXS2_9PLAN</name>
<dbReference type="Proteomes" id="UP000317238">
    <property type="component" value="Unassembled WGS sequence"/>
</dbReference>
<dbReference type="InterPro" id="IPR050810">
    <property type="entry name" value="Bact_Secretion_Sys_Channel"/>
</dbReference>
<dbReference type="PANTHER" id="PTHR30332:SF24">
    <property type="entry name" value="SECRETIN GSPD-RELATED"/>
    <property type="match status" value="1"/>
</dbReference>
<dbReference type="GO" id="GO:0015627">
    <property type="term" value="C:type II protein secretion system complex"/>
    <property type="evidence" value="ECO:0007669"/>
    <property type="project" value="TreeGrafter"/>
</dbReference>
<feature type="domain" description="NolW-like" evidence="5">
    <location>
        <begin position="418"/>
        <end position="487"/>
    </location>
</feature>
<evidence type="ECO:0000256" key="1">
    <source>
        <dbReference type="ARBA" id="ARBA00004370"/>
    </source>
</evidence>
<gene>
    <name evidence="6" type="ORF">Pan14r_04580</name>
</gene>
<dbReference type="InterPro" id="IPR005644">
    <property type="entry name" value="NolW-like"/>
</dbReference>
<feature type="compositionally biased region" description="Basic and acidic residues" evidence="4">
    <location>
        <begin position="782"/>
        <end position="802"/>
    </location>
</feature>
<comment type="caution">
    <text evidence="6">The sequence shown here is derived from an EMBL/GenBank/DDBJ whole genome shotgun (WGS) entry which is preliminary data.</text>
</comment>
<feature type="region of interest" description="Disordered" evidence="4">
    <location>
        <begin position="877"/>
        <end position="918"/>
    </location>
</feature>
<dbReference type="OrthoDB" id="221929at2"/>
<feature type="region of interest" description="Disordered" evidence="4">
    <location>
        <begin position="772"/>
        <end position="819"/>
    </location>
</feature>
<protein>
    <submittedName>
        <fullName evidence="6">Bacterial type II/III secretion system short domain protein</fullName>
    </submittedName>
</protein>
<evidence type="ECO:0000256" key="2">
    <source>
        <dbReference type="ARBA" id="ARBA00022729"/>
    </source>
</evidence>
<evidence type="ECO:0000259" key="5">
    <source>
        <dbReference type="Pfam" id="PF03958"/>
    </source>
</evidence>
<feature type="compositionally biased region" description="Polar residues" evidence="4">
    <location>
        <begin position="81"/>
        <end position="97"/>
    </location>
</feature>
<feature type="compositionally biased region" description="Gly residues" evidence="4">
    <location>
        <begin position="877"/>
        <end position="886"/>
    </location>
</feature>
<evidence type="ECO:0000256" key="4">
    <source>
        <dbReference type="SAM" id="MobiDB-lite"/>
    </source>
</evidence>
<keyword evidence="3" id="KW-0472">Membrane</keyword>
<feature type="compositionally biased region" description="Acidic residues" evidence="4">
    <location>
        <begin position="50"/>
        <end position="66"/>
    </location>
</feature>
<dbReference type="Pfam" id="PF03958">
    <property type="entry name" value="Secretin_N"/>
    <property type="match status" value="3"/>
</dbReference>
<reference evidence="6 7" key="1">
    <citation type="submission" date="2019-02" db="EMBL/GenBank/DDBJ databases">
        <title>Deep-cultivation of Planctomycetes and their phenomic and genomic characterization uncovers novel biology.</title>
        <authorList>
            <person name="Wiegand S."/>
            <person name="Jogler M."/>
            <person name="Boedeker C."/>
            <person name="Pinto D."/>
            <person name="Vollmers J."/>
            <person name="Rivas-Marin E."/>
            <person name="Kohn T."/>
            <person name="Peeters S.H."/>
            <person name="Heuer A."/>
            <person name="Rast P."/>
            <person name="Oberbeckmann S."/>
            <person name="Bunk B."/>
            <person name="Jeske O."/>
            <person name="Meyerdierks A."/>
            <person name="Storesund J.E."/>
            <person name="Kallscheuer N."/>
            <person name="Luecker S."/>
            <person name="Lage O.M."/>
            <person name="Pohl T."/>
            <person name="Merkel B.J."/>
            <person name="Hornburger P."/>
            <person name="Mueller R.-W."/>
            <person name="Bruemmer F."/>
            <person name="Labrenz M."/>
            <person name="Spormann A.M."/>
            <person name="Op Den Camp H."/>
            <person name="Overmann J."/>
            <person name="Amann R."/>
            <person name="Jetten M.S.M."/>
            <person name="Mascher T."/>
            <person name="Medema M.H."/>
            <person name="Devos D.P."/>
            <person name="Kaster A.-K."/>
            <person name="Ovreas L."/>
            <person name="Rohde M."/>
            <person name="Galperin M.Y."/>
            <person name="Jogler C."/>
        </authorList>
    </citation>
    <scope>NUCLEOTIDE SEQUENCE [LARGE SCALE GENOMIC DNA]</scope>
    <source>
        <strain evidence="6 7">Pan14r</strain>
    </source>
</reference>
<dbReference type="AlphaFoldDB" id="A0A5C5XXS2"/>
<feature type="compositionally biased region" description="Basic and acidic residues" evidence="4">
    <location>
        <begin position="67"/>
        <end position="77"/>
    </location>
</feature>
<evidence type="ECO:0000313" key="7">
    <source>
        <dbReference type="Proteomes" id="UP000317238"/>
    </source>
</evidence>
<dbReference type="PANTHER" id="PTHR30332">
    <property type="entry name" value="PROBABLE GENERAL SECRETION PATHWAY PROTEIN D"/>
    <property type="match status" value="1"/>
</dbReference>
<dbReference type="EMBL" id="SJPL01000001">
    <property type="protein sequence ID" value="TWT68216.1"/>
    <property type="molecule type" value="Genomic_DNA"/>
</dbReference>
<evidence type="ECO:0000256" key="3">
    <source>
        <dbReference type="ARBA" id="ARBA00023136"/>
    </source>
</evidence>